<evidence type="ECO:0000313" key="2">
    <source>
        <dbReference type="EMBL" id="KAK1443067.1"/>
    </source>
</evidence>
<gene>
    <name evidence="2" type="ORF">BgAZ_305850</name>
</gene>
<accession>A0AAD8LRD1</accession>
<evidence type="ECO:0000313" key="3">
    <source>
        <dbReference type="Proteomes" id="UP001230268"/>
    </source>
</evidence>
<dbReference type="AlphaFoldDB" id="A0AAD8LRD1"/>
<feature type="compositionally biased region" description="Low complexity" evidence="1">
    <location>
        <begin position="84"/>
        <end position="95"/>
    </location>
</feature>
<organism evidence="2 3">
    <name type="scientific">Babesia gibsoni</name>
    <dbReference type="NCBI Taxonomy" id="33632"/>
    <lineage>
        <taxon>Eukaryota</taxon>
        <taxon>Sar</taxon>
        <taxon>Alveolata</taxon>
        <taxon>Apicomplexa</taxon>
        <taxon>Aconoidasida</taxon>
        <taxon>Piroplasmida</taxon>
        <taxon>Babesiidae</taxon>
        <taxon>Babesia</taxon>
    </lineage>
</organism>
<dbReference type="Proteomes" id="UP001230268">
    <property type="component" value="Unassembled WGS sequence"/>
</dbReference>
<protein>
    <submittedName>
        <fullName evidence="2">Uncharacterized protein</fullName>
    </submittedName>
</protein>
<sequence length="254" mass="28463">MPLSNLLRRSRDYTAATPAEGEATNAAVLKASDSLQPNATAESLEDEEGVDVIREFYLSRLGQSSADPAQRHHRRRIQATTTRASSPSIPSDAPSCDVRISRRSYNVKEDLLANVETINQQLEDYYRQVNESGTCAAWSSDDSLSCIYLDNSDSRWPRPSDVLGMQEPCDTLRDALDALDRRDELCRKIISVQHCSLLAMCSSTPRNSSRHTETNGQSKEGAPPEPVDVEREELIKLRRMVELYKSELARLYEG</sequence>
<proteinExistence type="predicted"/>
<comment type="caution">
    <text evidence="2">The sequence shown here is derived from an EMBL/GenBank/DDBJ whole genome shotgun (WGS) entry which is preliminary data.</text>
</comment>
<keyword evidence="3" id="KW-1185">Reference proteome</keyword>
<reference evidence="2" key="1">
    <citation type="submission" date="2023-08" db="EMBL/GenBank/DDBJ databases">
        <title>Draft sequence of the Babesia gibsoni genome.</title>
        <authorList>
            <person name="Yamagishi J.Y."/>
            <person name="Xuan X.X."/>
        </authorList>
    </citation>
    <scope>NUCLEOTIDE SEQUENCE</scope>
    <source>
        <strain evidence="2">Azabu</strain>
    </source>
</reference>
<feature type="region of interest" description="Disordered" evidence="1">
    <location>
        <begin position="64"/>
        <end position="96"/>
    </location>
</feature>
<name>A0AAD8LRD1_BABGI</name>
<evidence type="ECO:0000256" key="1">
    <source>
        <dbReference type="SAM" id="MobiDB-lite"/>
    </source>
</evidence>
<dbReference type="EMBL" id="JAVEPI010000003">
    <property type="protein sequence ID" value="KAK1443067.1"/>
    <property type="molecule type" value="Genomic_DNA"/>
</dbReference>
<feature type="region of interest" description="Disordered" evidence="1">
    <location>
        <begin position="203"/>
        <end position="229"/>
    </location>
</feature>